<name>A0A232F5L5_9HYME</name>
<dbReference type="STRING" id="543379.A0A232F5L5"/>
<sequence length="243" mass="28124">MKLIVSNVEGVKEYLLHPERRRWLRSHPEMPHRARCIICDRVINAHLRTINDHAMSNRHLRILEELGPDENVYIDEEVFMREVAKVKLTLAAFFARHNLPFQLIDSLLPLIIHISQNVDALREVKMKRTTLTKITKNVLAVSHKTDLFNALCQYKFAIKFDESTDICSEKHGCIIVQIFNDKLNKITSALWDVVPIYKDDEEENDATAETMYRIIINSFNDFQTIPPENLIAYSSDGCSTMIG</sequence>
<reference evidence="1 2" key="1">
    <citation type="journal article" date="2017" name="Curr. Biol.">
        <title>The Evolution of Venom by Co-option of Single-Copy Genes.</title>
        <authorList>
            <person name="Martinson E.O."/>
            <person name="Mrinalini"/>
            <person name="Kelkar Y.D."/>
            <person name="Chang C.H."/>
            <person name="Werren J.H."/>
        </authorList>
    </citation>
    <scope>NUCLEOTIDE SEQUENCE [LARGE SCALE GENOMIC DNA]</scope>
    <source>
        <strain evidence="1 2">Alberta</strain>
        <tissue evidence="1">Whole body</tissue>
    </source>
</reference>
<evidence type="ECO:0000313" key="2">
    <source>
        <dbReference type="Proteomes" id="UP000215335"/>
    </source>
</evidence>
<organism evidence="1 2">
    <name type="scientific">Trichomalopsis sarcophagae</name>
    <dbReference type="NCBI Taxonomy" id="543379"/>
    <lineage>
        <taxon>Eukaryota</taxon>
        <taxon>Metazoa</taxon>
        <taxon>Ecdysozoa</taxon>
        <taxon>Arthropoda</taxon>
        <taxon>Hexapoda</taxon>
        <taxon>Insecta</taxon>
        <taxon>Pterygota</taxon>
        <taxon>Neoptera</taxon>
        <taxon>Endopterygota</taxon>
        <taxon>Hymenoptera</taxon>
        <taxon>Apocrita</taxon>
        <taxon>Proctotrupomorpha</taxon>
        <taxon>Chalcidoidea</taxon>
        <taxon>Pteromalidae</taxon>
        <taxon>Pteromalinae</taxon>
        <taxon>Trichomalopsis</taxon>
    </lineage>
</organism>
<dbReference type="AlphaFoldDB" id="A0A232F5L5"/>
<dbReference type="PANTHER" id="PTHR37162">
    <property type="entry name" value="HAT FAMILY DIMERISATION DOMAINCONTAINING PROTEIN-RELATED"/>
    <property type="match status" value="1"/>
</dbReference>
<gene>
    <name evidence="1" type="ORF">TSAR_016272</name>
</gene>
<dbReference type="EMBL" id="NNAY01000950">
    <property type="protein sequence ID" value="OXU25770.1"/>
    <property type="molecule type" value="Genomic_DNA"/>
</dbReference>
<accession>A0A232F5L5</accession>
<keyword evidence="2" id="KW-1185">Reference proteome</keyword>
<proteinExistence type="predicted"/>
<dbReference type="PANTHER" id="PTHR37162:SF1">
    <property type="entry name" value="BED-TYPE DOMAIN-CONTAINING PROTEIN"/>
    <property type="match status" value="1"/>
</dbReference>
<evidence type="ECO:0008006" key="3">
    <source>
        <dbReference type="Google" id="ProtNLM"/>
    </source>
</evidence>
<protein>
    <recommendedName>
        <fullName evidence="3">DUF4371 domain-containing protein</fullName>
    </recommendedName>
</protein>
<comment type="caution">
    <text evidence="1">The sequence shown here is derived from an EMBL/GenBank/DDBJ whole genome shotgun (WGS) entry which is preliminary data.</text>
</comment>
<dbReference type="Proteomes" id="UP000215335">
    <property type="component" value="Unassembled WGS sequence"/>
</dbReference>
<evidence type="ECO:0000313" key="1">
    <source>
        <dbReference type="EMBL" id="OXU25770.1"/>
    </source>
</evidence>